<dbReference type="InterPro" id="IPR009057">
    <property type="entry name" value="Homeodomain-like_sf"/>
</dbReference>
<evidence type="ECO:0000256" key="1">
    <source>
        <dbReference type="ARBA" id="ARBA00023015"/>
    </source>
</evidence>
<evidence type="ECO:0000259" key="5">
    <source>
        <dbReference type="PROSITE" id="PS50977"/>
    </source>
</evidence>
<dbReference type="InterPro" id="IPR001647">
    <property type="entry name" value="HTH_TetR"/>
</dbReference>
<dbReference type="Gene3D" id="1.10.357.10">
    <property type="entry name" value="Tetracycline Repressor, domain 2"/>
    <property type="match status" value="1"/>
</dbReference>
<dbReference type="PRINTS" id="PR00455">
    <property type="entry name" value="HTHTETR"/>
</dbReference>
<gene>
    <name evidence="6" type="ORF">EDD29_0835</name>
</gene>
<dbReference type="SUPFAM" id="SSF46689">
    <property type="entry name" value="Homeodomain-like"/>
    <property type="match status" value="1"/>
</dbReference>
<dbReference type="AlphaFoldDB" id="A0A3N1CQ58"/>
<organism evidence="6 7">
    <name type="scientific">Actinocorallia herbida</name>
    <dbReference type="NCBI Taxonomy" id="58109"/>
    <lineage>
        <taxon>Bacteria</taxon>
        <taxon>Bacillati</taxon>
        <taxon>Actinomycetota</taxon>
        <taxon>Actinomycetes</taxon>
        <taxon>Streptosporangiales</taxon>
        <taxon>Thermomonosporaceae</taxon>
        <taxon>Actinocorallia</taxon>
    </lineage>
</organism>
<dbReference type="PANTHER" id="PTHR30055:SF234">
    <property type="entry name" value="HTH-TYPE TRANSCRIPTIONAL REGULATOR BETI"/>
    <property type="match status" value="1"/>
</dbReference>
<keyword evidence="1" id="KW-0805">Transcription regulation</keyword>
<keyword evidence="7" id="KW-1185">Reference proteome</keyword>
<accession>A0A3N1CQ58</accession>
<dbReference type="GO" id="GO:0000976">
    <property type="term" value="F:transcription cis-regulatory region binding"/>
    <property type="evidence" value="ECO:0007669"/>
    <property type="project" value="TreeGrafter"/>
</dbReference>
<keyword evidence="3" id="KW-0804">Transcription</keyword>
<dbReference type="EMBL" id="RJKE01000001">
    <property type="protein sequence ID" value="ROO83335.1"/>
    <property type="molecule type" value="Genomic_DNA"/>
</dbReference>
<comment type="caution">
    <text evidence="6">The sequence shown here is derived from an EMBL/GenBank/DDBJ whole genome shotgun (WGS) entry which is preliminary data.</text>
</comment>
<evidence type="ECO:0000313" key="7">
    <source>
        <dbReference type="Proteomes" id="UP000272400"/>
    </source>
</evidence>
<dbReference type="PROSITE" id="PS50977">
    <property type="entry name" value="HTH_TETR_2"/>
    <property type="match status" value="1"/>
</dbReference>
<evidence type="ECO:0000256" key="2">
    <source>
        <dbReference type="ARBA" id="ARBA00023125"/>
    </source>
</evidence>
<reference evidence="6 7" key="1">
    <citation type="submission" date="2018-11" db="EMBL/GenBank/DDBJ databases">
        <title>Sequencing the genomes of 1000 actinobacteria strains.</title>
        <authorList>
            <person name="Klenk H.-P."/>
        </authorList>
    </citation>
    <scope>NUCLEOTIDE SEQUENCE [LARGE SCALE GENOMIC DNA]</scope>
    <source>
        <strain evidence="6 7">DSM 44254</strain>
    </source>
</reference>
<protein>
    <submittedName>
        <fullName evidence="6">TetR family transcriptional regulator</fullName>
    </submittedName>
</protein>
<keyword evidence="2 4" id="KW-0238">DNA-binding</keyword>
<sequence>MASLREAQKEMTRRMLLDAGLERFTSRGYIATTVEDIAQAAGTTRVTFYAHFPSKGELMKALIAERLNEVLQRERSAEHGSTALGLVEAVRDGRSEVIADWLRRTADQWPVIHPIIRIGRQAAAAEPDLLHDLVEHWMEEAISDVEDGLTAAGRFAPHQRRFRGVLAMAQLDFVAQNWGAADWKLTRDQMLEELAASWSALLGAP</sequence>
<evidence type="ECO:0000256" key="4">
    <source>
        <dbReference type="PROSITE-ProRule" id="PRU00335"/>
    </source>
</evidence>
<proteinExistence type="predicted"/>
<evidence type="ECO:0000256" key="3">
    <source>
        <dbReference type="ARBA" id="ARBA00023163"/>
    </source>
</evidence>
<evidence type="ECO:0000313" key="6">
    <source>
        <dbReference type="EMBL" id="ROO83335.1"/>
    </source>
</evidence>
<dbReference type="Proteomes" id="UP000272400">
    <property type="component" value="Unassembled WGS sequence"/>
</dbReference>
<dbReference type="Pfam" id="PF00440">
    <property type="entry name" value="TetR_N"/>
    <property type="match status" value="1"/>
</dbReference>
<feature type="DNA-binding region" description="H-T-H motif" evidence="4">
    <location>
        <begin position="33"/>
        <end position="52"/>
    </location>
</feature>
<feature type="domain" description="HTH tetR-type" evidence="5">
    <location>
        <begin position="10"/>
        <end position="70"/>
    </location>
</feature>
<dbReference type="PANTHER" id="PTHR30055">
    <property type="entry name" value="HTH-TYPE TRANSCRIPTIONAL REGULATOR RUTR"/>
    <property type="match status" value="1"/>
</dbReference>
<dbReference type="GO" id="GO:0003700">
    <property type="term" value="F:DNA-binding transcription factor activity"/>
    <property type="evidence" value="ECO:0007669"/>
    <property type="project" value="TreeGrafter"/>
</dbReference>
<dbReference type="InterPro" id="IPR050109">
    <property type="entry name" value="HTH-type_TetR-like_transc_reg"/>
</dbReference>
<name>A0A3N1CQ58_9ACTN</name>
<dbReference type="OrthoDB" id="3237195at2"/>
<dbReference type="RefSeq" id="WP_123662425.1">
    <property type="nucleotide sequence ID" value="NZ_RJKE01000001.1"/>
</dbReference>